<dbReference type="Proteomes" id="UP000826656">
    <property type="component" value="Unassembled WGS sequence"/>
</dbReference>
<sequence length="115" mass="12745">MICGCGLNHYLDGSKPVPPYILDGDKPNLTYKVWVRQDQPILSWIVVSVSESILSQLIGAETTRGAWEKLLAVYACGSKPLIRELKAYLYNLRRDNATNESYMQGGKAIADKLAA</sequence>
<protein>
    <submittedName>
        <fullName evidence="1">Uncharacterized protein</fullName>
    </submittedName>
</protein>
<proteinExistence type="predicted"/>
<dbReference type="EMBL" id="JAIVGD010000023">
    <property type="protein sequence ID" value="KAH0743049.1"/>
    <property type="molecule type" value="Genomic_DNA"/>
</dbReference>
<reference evidence="1 2" key="1">
    <citation type="journal article" date="2021" name="bioRxiv">
        <title>Chromosome-scale and haplotype-resolved genome assembly of a tetraploid potato cultivar.</title>
        <authorList>
            <person name="Sun H."/>
            <person name="Jiao W.-B."/>
            <person name="Krause K."/>
            <person name="Campoy J.A."/>
            <person name="Goel M."/>
            <person name="Folz-Donahue K."/>
            <person name="Kukat C."/>
            <person name="Huettel B."/>
            <person name="Schneeberger K."/>
        </authorList>
    </citation>
    <scope>NUCLEOTIDE SEQUENCE [LARGE SCALE GENOMIC DNA]</scope>
    <source>
        <strain evidence="1">SolTubOtavaFocal</strain>
        <tissue evidence="1">Leaves</tissue>
    </source>
</reference>
<evidence type="ECO:0000313" key="2">
    <source>
        <dbReference type="Proteomes" id="UP000826656"/>
    </source>
</evidence>
<dbReference type="PANTHER" id="PTHR47481:SF5">
    <property type="entry name" value="RIBONUCLEASE H-LIKE DOMAIN, GAG-PRE-INTEGRASE DOMAIN, GAG-POLYPEPTIDE OF LTR COPIA-TYPE-RELATED"/>
    <property type="match status" value="1"/>
</dbReference>
<dbReference type="PANTHER" id="PTHR47481">
    <property type="match status" value="1"/>
</dbReference>
<evidence type="ECO:0000313" key="1">
    <source>
        <dbReference type="EMBL" id="KAH0743049.1"/>
    </source>
</evidence>
<keyword evidence="2" id="KW-1185">Reference proteome</keyword>
<name>A0ABQ7U810_SOLTU</name>
<organism evidence="1 2">
    <name type="scientific">Solanum tuberosum</name>
    <name type="common">Potato</name>
    <dbReference type="NCBI Taxonomy" id="4113"/>
    <lineage>
        <taxon>Eukaryota</taxon>
        <taxon>Viridiplantae</taxon>
        <taxon>Streptophyta</taxon>
        <taxon>Embryophyta</taxon>
        <taxon>Tracheophyta</taxon>
        <taxon>Spermatophyta</taxon>
        <taxon>Magnoliopsida</taxon>
        <taxon>eudicotyledons</taxon>
        <taxon>Gunneridae</taxon>
        <taxon>Pentapetalae</taxon>
        <taxon>asterids</taxon>
        <taxon>lamiids</taxon>
        <taxon>Solanales</taxon>
        <taxon>Solanaceae</taxon>
        <taxon>Solanoideae</taxon>
        <taxon>Solaneae</taxon>
        <taxon>Solanum</taxon>
    </lineage>
</organism>
<accession>A0ABQ7U810</accession>
<gene>
    <name evidence="1" type="ORF">KY290_031042</name>
</gene>
<comment type="caution">
    <text evidence="1">The sequence shown here is derived from an EMBL/GenBank/DDBJ whole genome shotgun (WGS) entry which is preliminary data.</text>
</comment>